<accession>A0AAW2X4E1</accession>
<gene>
    <name evidence="1" type="ORF">Slati_1823000</name>
</gene>
<dbReference type="EMBL" id="JACGWN010000006">
    <property type="protein sequence ID" value="KAL0446951.1"/>
    <property type="molecule type" value="Genomic_DNA"/>
</dbReference>
<protein>
    <submittedName>
        <fullName evidence="1">Uncharacterized protein</fullName>
    </submittedName>
</protein>
<dbReference type="PANTHER" id="PTHR31050">
    <property type="entry name" value="OS08G0413200 PROTEIN"/>
    <property type="match status" value="1"/>
</dbReference>
<dbReference type="PANTHER" id="PTHR31050:SF3">
    <property type="entry name" value="OS08G0412800 PROTEIN"/>
    <property type="match status" value="1"/>
</dbReference>
<reference evidence="1" key="2">
    <citation type="journal article" date="2024" name="Plant">
        <title>Genomic evolution and insights into agronomic trait innovations of Sesamum species.</title>
        <authorList>
            <person name="Miao H."/>
            <person name="Wang L."/>
            <person name="Qu L."/>
            <person name="Liu H."/>
            <person name="Sun Y."/>
            <person name="Le M."/>
            <person name="Wang Q."/>
            <person name="Wei S."/>
            <person name="Zheng Y."/>
            <person name="Lin W."/>
            <person name="Duan Y."/>
            <person name="Cao H."/>
            <person name="Xiong S."/>
            <person name="Wang X."/>
            <person name="Wei L."/>
            <person name="Li C."/>
            <person name="Ma Q."/>
            <person name="Ju M."/>
            <person name="Zhao R."/>
            <person name="Li G."/>
            <person name="Mu C."/>
            <person name="Tian Q."/>
            <person name="Mei H."/>
            <person name="Zhang T."/>
            <person name="Gao T."/>
            <person name="Zhang H."/>
        </authorList>
    </citation>
    <scope>NUCLEOTIDE SEQUENCE</scope>
    <source>
        <strain evidence="1">KEN1</strain>
    </source>
</reference>
<dbReference type="AlphaFoldDB" id="A0AAW2X4E1"/>
<comment type="caution">
    <text evidence="1">The sequence shown here is derived from an EMBL/GenBank/DDBJ whole genome shotgun (WGS) entry which is preliminary data.</text>
</comment>
<reference evidence="1" key="1">
    <citation type="submission" date="2020-06" db="EMBL/GenBank/DDBJ databases">
        <authorList>
            <person name="Li T."/>
            <person name="Hu X."/>
            <person name="Zhang T."/>
            <person name="Song X."/>
            <person name="Zhang H."/>
            <person name="Dai N."/>
            <person name="Sheng W."/>
            <person name="Hou X."/>
            <person name="Wei L."/>
        </authorList>
    </citation>
    <scope>NUCLEOTIDE SEQUENCE</scope>
    <source>
        <strain evidence="1">KEN1</strain>
        <tissue evidence="1">Leaf</tissue>
    </source>
</reference>
<evidence type="ECO:0000313" key="1">
    <source>
        <dbReference type="EMBL" id="KAL0446951.1"/>
    </source>
</evidence>
<proteinExistence type="predicted"/>
<sequence length="148" mass="17361">MYYEMTMEQRWERIFACRKNPYGDQGSSVVIDALVHNEEVLVGGIKAVWNERSVQEGVIWFTSYGPGGEQMSVGLRAEVVERMKWEQAREVVGGGDRQVRINRVEELKENEEWSEFGCYVLVDLKRMDGSLVMSYDFKHFHRTKTKWE</sequence>
<name>A0AAW2X4E1_9LAMI</name>
<organism evidence="1">
    <name type="scientific">Sesamum latifolium</name>
    <dbReference type="NCBI Taxonomy" id="2727402"/>
    <lineage>
        <taxon>Eukaryota</taxon>
        <taxon>Viridiplantae</taxon>
        <taxon>Streptophyta</taxon>
        <taxon>Embryophyta</taxon>
        <taxon>Tracheophyta</taxon>
        <taxon>Spermatophyta</taxon>
        <taxon>Magnoliopsida</taxon>
        <taxon>eudicotyledons</taxon>
        <taxon>Gunneridae</taxon>
        <taxon>Pentapetalae</taxon>
        <taxon>asterids</taxon>
        <taxon>lamiids</taxon>
        <taxon>Lamiales</taxon>
        <taxon>Pedaliaceae</taxon>
        <taxon>Sesamum</taxon>
    </lineage>
</organism>